<dbReference type="PANTHER" id="PTHR38776:SF1">
    <property type="entry name" value="MLTA-INTERACTING PROTEIN-RELATED"/>
    <property type="match status" value="1"/>
</dbReference>
<accession>A0A1W6CX52</accession>
<gene>
    <name evidence="7" type="ORF">B0A89_07075</name>
</gene>
<evidence type="ECO:0000256" key="5">
    <source>
        <dbReference type="ARBA" id="ARBA00023237"/>
    </source>
</evidence>
<dbReference type="AlphaFoldDB" id="A0A1W6CX52"/>
<dbReference type="InterPro" id="IPR010583">
    <property type="entry name" value="MipA"/>
</dbReference>
<keyword evidence="3" id="KW-0732">Signal</keyword>
<evidence type="ECO:0000256" key="4">
    <source>
        <dbReference type="ARBA" id="ARBA00023136"/>
    </source>
</evidence>
<dbReference type="KEGG" id="pcon:B0A89_07075"/>
<dbReference type="Proteomes" id="UP000193017">
    <property type="component" value="Chromosome"/>
</dbReference>
<dbReference type="EMBL" id="CP020612">
    <property type="protein sequence ID" value="ARJ69426.1"/>
    <property type="molecule type" value="Genomic_DNA"/>
</dbReference>
<sequence>MPRPKRPCPAPRRCGLTRWNGSRPPSGAEKRPHGWTAAPPAGTLQPAMTFEGRAMNHAAVALAALLAALTVTPAAAQEGWGVAADIGLGGEVEPDWIGSQDMEAGPWVIFRNVDILRPGQAATSDGSADGFRVLPTLNLRGGRSADDADALRGLDDIDRTIEAGARFRYTRGPVSGYLVIRKGLGGHDGLVGSAGARYRIAPNERLTLWPQVEAKFGDDTFTQAFFGVSADESRRSGHDEYKPQGGIYAAGISLEGRYALGGTLALVGEVEYDHLVGDAADAPFIEDKAQPSLKLGLVNRFSLRF</sequence>
<comment type="subcellular location">
    <subcellularLocation>
        <location evidence="1">Cell outer membrane</location>
    </subcellularLocation>
</comment>
<evidence type="ECO:0008006" key="9">
    <source>
        <dbReference type="Google" id="ProtNLM"/>
    </source>
</evidence>
<comment type="similarity">
    <text evidence="2">Belongs to the MipA/OmpV family.</text>
</comment>
<reference evidence="7 8" key="1">
    <citation type="submission" date="2017-03" db="EMBL/GenBank/DDBJ databases">
        <title>Genome sequence of Paracoccus contaminans isolated from a water microcosm.</title>
        <authorList>
            <person name="Aurass P."/>
            <person name="Karste S."/>
            <person name="Trost E."/>
            <person name="Glaeser S.P."/>
            <person name="Kaempfer P."/>
            <person name="Flieger A."/>
        </authorList>
    </citation>
    <scope>NUCLEOTIDE SEQUENCE [LARGE SCALE GENOMIC DNA]</scope>
    <source>
        <strain evidence="8">RKI 16-01929T\LMG 29738T\CCM 8701T\CIP 111112T</strain>
    </source>
</reference>
<name>A0A1W6CX52_9RHOB</name>
<evidence type="ECO:0000256" key="3">
    <source>
        <dbReference type="ARBA" id="ARBA00022729"/>
    </source>
</evidence>
<protein>
    <recommendedName>
        <fullName evidence="9">MipA/OmpV family protein</fullName>
    </recommendedName>
</protein>
<dbReference type="Pfam" id="PF06629">
    <property type="entry name" value="MipA"/>
    <property type="match status" value="1"/>
</dbReference>
<evidence type="ECO:0000313" key="8">
    <source>
        <dbReference type="Proteomes" id="UP000193017"/>
    </source>
</evidence>
<dbReference type="PANTHER" id="PTHR38776">
    <property type="entry name" value="MLTA-INTERACTING PROTEIN-RELATED"/>
    <property type="match status" value="1"/>
</dbReference>
<dbReference type="STRING" id="1945662.B0A89_07075"/>
<organism evidence="7 8">
    <name type="scientific">Paracoccus contaminans</name>
    <dbReference type="NCBI Taxonomy" id="1945662"/>
    <lineage>
        <taxon>Bacteria</taxon>
        <taxon>Pseudomonadati</taxon>
        <taxon>Pseudomonadota</taxon>
        <taxon>Alphaproteobacteria</taxon>
        <taxon>Rhodobacterales</taxon>
        <taxon>Paracoccaceae</taxon>
        <taxon>Paracoccus</taxon>
    </lineage>
</organism>
<dbReference type="GO" id="GO:0009279">
    <property type="term" value="C:cell outer membrane"/>
    <property type="evidence" value="ECO:0007669"/>
    <property type="project" value="UniProtKB-SubCell"/>
</dbReference>
<keyword evidence="8" id="KW-1185">Reference proteome</keyword>
<proteinExistence type="inferred from homology"/>
<evidence type="ECO:0000313" key="7">
    <source>
        <dbReference type="EMBL" id="ARJ69426.1"/>
    </source>
</evidence>
<dbReference type="OrthoDB" id="5462484at2"/>
<evidence type="ECO:0000256" key="6">
    <source>
        <dbReference type="SAM" id="MobiDB-lite"/>
    </source>
</evidence>
<keyword evidence="4" id="KW-0472">Membrane</keyword>
<feature type="region of interest" description="Disordered" evidence="6">
    <location>
        <begin position="1"/>
        <end position="39"/>
    </location>
</feature>
<evidence type="ECO:0000256" key="1">
    <source>
        <dbReference type="ARBA" id="ARBA00004442"/>
    </source>
</evidence>
<evidence type="ECO:0000256" key="2">
    <source>
        <dbReference type="ARBA" id="ARBA00005722"/>
    </source>
</evidence>
<keyword evidence="5" id="KW-0998">Cell outer membrane</keyword>